<feature type="region of interest" description="Disordered" evidence="1">
    <location>
        <begin position="211"/>
        <end position="335"/>
    </location>
</feature>
<keyword evidence="2" id="KW-0812">Transmembrane</keyword>
<keyword evidence="2" id="KW-0472">Membrane</keyword>
<dbReference type="PANTHER" id="PTHR14684">
    <property type="entry name" value="THIOREDOXIN DOMAIN-CONTAINING PROTEIN 15"/>
    <property type="match status" value="1"/>
</dbReference>
<dbReference type="Gene3D" id="3.40.30.10">
    <property type="entry name" value="Glutaredoxin"/>
    <property type="match status" value="1"/>
</dbReference>
<feature type="compositionally biased region" description="Low complexity" evidence="1">
    <location>
        <begin position="309"/>
        <end position="335"/>
    </location>
</feature>
<dbReference type="EMBL" id="JBICCN010000348">
    <property type="protein sequence ID" value="KAL3075750.1"/>
    <property type="molecule type" value="Genomic_DNA"/>
</dbReference>
<proteinExistence type="predicted"/>
<feature type="signal peptide" evidence="3">
    <location>
        <begin position="1"/>
        <end position="23"/>
    </location>
</feature>
<evidence type="ECO:0008006" key="6">
    <source>
        <dbReference type="Google" id="ProtNLM"/>
    </source>
</evidence>
<dbReference type="PANTHER" id="PTHR14684:SF2">
    <property type="entry name" value="THIOREDOXIN DOMAIN-CONTAINING PROTEIN 15"/>
    <property type="match status" value="1"/>
</dbReference>
<evidence type="ECO:0000256" key="2">
    <source>
        <dbReference type="SAM" id="Phobius"/>
    </source>
</evidence>
<keyword evidence="3" id="KW-0732">Signal</keyword>
<dbReference type="AlphaFoldDB" id="A0ABD2IET3"/>
<dbReference type="Proteomes" id="UP001620645">
    <property type="component" value="Unassembled WGS sequence"/>
</dbReference>
<keyword evidence="5" id="KW-1185">Reference proteome</keyword>
<feature type="chain" id="PRO_5044742752" description="Thioredoxin domain-containing protein" evidence="3">
    <location>
        <begin position="24"/>
        <end position="409"/>
    </location>
</feature>
<feature type="compositionally biased region" description="Polar residues" evidence="1">
    <location>
        <begin position="269"/>
        <end position="280"/>
    </location>
</feature>
<keyword evidence="2" id="KW-1133">Transmembrane helix</keyword>
<organism evidence="4 5">
    <name type="scientific">Heterodera schachtii</name>
    <name type="common">Sugarbeet cyst nematode worm</name>
    <name type="synonym">Tylenchus schachtii</name>
    <dbReference type="NCBI Taxonomy" id="97005"/>
    <lineage>
        <taxon>Eukaryota</taxon>
        <taxon>Metazoa</taxon>
        <taxon>Ecdysozoa</taxon>
        <taxon>Nematoda</taxon>
        <taxon>Chromadorea</taxon>
        <taxon>Rhabditida</taxon>
        <taxon>Tylenchina</taxon>
        <taxon>Tylenchomorpha</taxon>
        <taxon>Tylenchoidea</taxon>
        <taxon>Heteroderidae</taxon>
        <taxon>Heteroderinae</taxon>
        <taxon>Heterodera</taxon>
    </lineage>
</organism>
<dbReference type="InterPro" id="IPR036249">
    <property type="entry name" value="Thioredoxin-like_sf"/>
</dbReference>
<dbReference type="SUPFAM" id="SSF52833">
    <property type="entry name" value="Thioredoxin-like"/>
    <property type="match status" value="1"/>
</dbReference>
<gene>
    <name evidence="4" type="ORF">niasHS_012580</name>
</gene>
<evidence type="ECO:0000313" key="4">
    <source>
        <dbReference type="EMBL" id="KAL3075750.1"/>
    </source>
</evidence>
<feature type="compositionally biased region" description="Polar residues" evidence="1">
    <location>
        <begin position="217"/>
        <end position="235"/>
    </location>
</feature>
<sequence>MKFAFLLLLVSCFLLLIVNVAFGIDDHSSLSSSSTAAGADGIGTCPALSAFPFWLRRQCPPFEDTRCATAFPSDVPAPPGQLSCSLASAQPNARLRQLSARELLAFAKRRDPFGRPVCMLTLFYAPDCVFSAKVADTFFRVAPLLPKLHVVAVDVSVGGKGTESLISHYGISSTPVIALWQDGFPRYRLYDDYARLDTLLRVLRTHTDLTPTAAVGDSNSSSPSPYHGTVGQQQAKMLPREHQQQQQTNEKEDGEKSVVIVDGSGGDKSVQNETPKQQQNDGGGEDGGGGGATTTAVPSEEEAKGGGSSSSNGRGQQQTPPHQQQQQKHQWQQHSPLPWWEPSREEFLAQFHYLKEHLGFDWYLFAAVVTCLVNCLYFVVSSNKGRALLRRHFPQHFAVATAAAAVVLH</sequence>
<dbReference type="InterPro" id="IPR042418">
    <property type="entry name" value="TXNDC15"/>
</dbReference>
<feature type="compositionally biased region" description="Gly residues" evidence="1">
    <location>
        <begin position="281"/>
        <end position="292"/>
    </location>
</feature>
<accession>A0ABD2IET3</accession>
<reference evidence="4 5" key="1">
    <citation type="submission" date="2024-10" db="EMBL/GenBank/DDBJ databases">
        <authorList>
            <person name="Kim D."/>
        </authorList>
    </citation>
    <scope>NUCLEOTIDE SEQUENCE [LARGE SCALE GENOMIC DNA]</scope>
    <source>
        <strain evidence="4">Taebaek</strain>
    </source>
</reference>
<feature type="transmembrane region" description="Helical" evidence="2">
    <location>
        <begin position="362"/>
        <end position="380"/>
    </location>
</feature>
<evidence type="ECO:0000256" key="1">
    <source>
        <dbReference type="SAM" id="MobiDB-lite"/>
    </source>
</evidence>
<protein>
    <recommendedName>
        <fullName evidence="6">Thioredoxin domain-containing protein</fullName>
    </recommendedName>
</protein>
<evidence type="ECO:0000256" key="3">
    <source>
        <dbReference type="SAM" id="SignalP"/>
    </source>
</evidence>
<comment type="caution">
    <text evidence="4">The sequence shown here is derived from an EMBL/GenBank/DDBJ whole genome shotgun (WGS) entry which is preliminary data.</text>
</comment>
<feature type="compositionally biased region" description="Basic and acidic residues" evidence="1">
    <location>
        <begin position="238"/>
        <end position="256"/>
    </location>
</feature>
<name>A0ABD2IET3_HETSC</name>
<evidence type="ECO:0000313" key="5">
    <source>
        <dbReference type="Proteomes" id="UP001620645"/>
    </source>
</evidence>